<dbReference type="Proteomes" id="UP001501115">
    <property type="component" value="Unassembled WGS sequence"/>
</dbReference>
<gene>
    <name evidence="2" type="ORF">GCM10023086_39000</name>
</gene>
<dbReference type="EMBL" id="BAABET010000005">
    <property type="protein sequence ID" value="GAA4316562.1"/>
    <property type="molecule type" value="Genomic_DNA"/>
</dbReference>
<proteinExistence type="predicted"/>
<keyword evidence="3" id="KW-1185">Reference proteome</keyword>
<evidence type="ECO:0008006" key="4">
    <source>
        <dbReference type="Google" id="ProtNLM"/>
    </source>
</evidence>
<comment type="caution">
    <text evidence="2">The sequence shown here is derived from an EMBL/GenBank/DDBJ whole genome shotgun (WGS) entry which is preliminary data.</text>
</comment>
<reference evidence="3" key="1">
    <citation type="journal article" date="2019" name="Int. J. Syst. Evol. Microbiol.">
        <title>The Global Catalogue of Microorganisms (GCM) 10K type strain sequencing project: providing services to taxonomists for standard genome sequencing and annotation.</title>
        <authorList>
            <consortium name="The Broad Institute Genomics Platform"/>
            <consortium name="The Broad Institute Genome Sequencing Center for Infectious Disease"/>
            <person name="Wu L."/>
            <person name="Ma J."/>
        </authorList>
    </citation>
    <scope>NUCLEOTIDE SEQUENCE [LARGE SCALE GENOMIC DNA]</scope>
    <source>
        <strain evidence="3">JCM 31290</strain>
    </source>
</reference>
<protein>
    <recommendedName>
        <fullName evidence="4">Secreted protein</fullName>
    </recommendedName>
</protein>
<sequence length="149" mass="16261">MRRFQKIAATAMGASLAATALVAATATPALAAETWCSAARDYKTVAPNEESRSVDGRTIAVRYYNNHVFSVIYGGRQGDRVSMGWNYRGNDTSYWCGQYGGSWPTWSTVPSGKNSAFTAAVPLSSVNWVFARGRLLNNVTNYDTGRLYP</sequence>
<accession>A0ABP8G3I6</accession>
<evidence type="ECO:0000313" key="2">
    <source>
        <dbReference type="EMBL" id="GAA4316562.1"/>
    </source>
</evidence>
<evidence type="ECO:0000313" key="3">
    <source>
        <dbReference type="Proteomes" id="UP001501115"/>
    </source>
</evidence>
<organism evidence="2 3">
    <name type="scientific">Streptomyces venetus</name>
    <dbReference type="NCBI Taxonomy" id="1701086"/>
    <lineage>
        <taxon>Bacteria</taxon>
        <taxon>Bacillati</taxon>
        <taxon>Actinomycetota</taxon>
        <taxon>Actinomycetes</taxon>
        <taxon>Kitasatosporales</taxon>
        <taxon>Streptomycetaceae</taxon>
        <taxon>Streptomyces</taxon>
    </lineage>
</organism>
<name>A0ABP8G3I6_9ACTN</name>
<keyword evidence="1" id="KW-0732">Signal</keyword>
<feature type="signal peptide" evidence="1">
    <location>
        <begin position="1"/>
        <end position="31"/>
    </location>
</feature>
<evidence type="ECO:0000256" key="1">
    <source>
        <dbReference type="SAM" id="SignalP"/>
    </source>
</evidence>
<feature type="chain" id="PRO_5047480538" description="Secreted protein" evidence="1">
    <location>
        <begin position="32"/>
        <end position="149"/>
    </location>
</feature>